<evidence type="ECO:0000313" key="2">
    <source>
        <dbReference type="Proteomes" id="UP001152422"/>
    </source>
</evidence>
<accession>A0A9X4L6N7</accession>
<sequence>MSQKLNELHNKLQSDNYDIDKDENGIFLNDYDIDIITAEESLLISTSDGNYYVNTIDEALLIITNIKLINDLSKSLSSNGFRFREVDLTHVYVIEHTAFSENGTLFLETNDGGVESFSNPEEVIGRLEEISVESNL</sequence>
<proteinExistence type="predicted"/>
<keyword evidence="2" id="KW-1185">Reference proteome</keyword>
<organism evidence="1 2">
    <name type="scientific">Staphylococcus equorum</name>
    <dbReference type="NCBI Taxonomy" id="246432"/>
    <lineage>
        <taxon>Bacteria</taxon>
        <taxon>Bacillati</taxon>
        <taxon>Bacillota</taxon>
        <taxon>Bacilli</taxon>
        <taxon>Bacillales</taxon>
        <taxon>Staphylococcaceae</taxon>
        <taxon>Staphylococcus</taxon>
    </lineage>
</organism>
<dbReference type="EMBL" id="JAMBQA010000008">
    <property type="protein sequence ID" value="MDG0846976.1"/>
    <property type="molecule type" value="Genomic_DNA"/>
</dbReference>
<dbReference type="RefSeq" id="WP_107518084.1">
    <property type="nucleotide sequence ID" value="NZ_JAMBPY010000008.1"/>
</dbReference>
<comment type="caution">
    <text evidence="1">The sequence shown here is derived from an EMBL/GenBank/DDBJ whole genome shotgun (WGS) entry which is preliminary data.</text>
</comment>
<dbReference type="Proteomes" id="UP001152422">
    <property type="component" value="Unassembled WGS sequence"/>
</dbReference>
<reference evidence="1" key="1">
    <citation type="submission" date="2022-05" db="EMBL/GenBank/DDBJ databases">
        <title>Comparative genomics of Staphylococcus equorum isolates.</title>
        <authorList>
            <person name="Luelf R.H."/>
        </authorList>
    </citation>
    <scope>NUCLEOTIDE SEQUENCE</scope>
    <source>
        <strain evidence="1">TMW 2.2497</strain>
    </source>
</reference>
<protein>
    <submittedName>
        <fullName evidence="1">Uncharacterized protein</fullName>
    </submittedName>
</protein>
<dbReference type="AlphaFoldDB" id="A0A9X4L6N7"/>
<name>A0A9X4L6N7_9STAP</name>
<evidence type="ECO:0000313" key="1">
    <source>
        <dbReference type="EMBL" id="MDG0846976.1"/>
    </source>
</evidence>
<gene>
    <name evidence="1" type="ORF">M4L89_12135</name>
</gene>